<keyword evidence="2" id="KW-0812">Transmembrane</keyword>
<keyword evidence="4" id="KW-1185">Reference proteome</keyword>
<accession>A0ABV8Q4T6</accession>
<gene>
    <name evidence="3" type="ORF">ACFOYW_08290</name>
</gene>
<dbReference type="Proteomes" id="UP001595900">
    <property type="component" value="Unassembled WGS sequence"/>
</dbReference>
<evidence type="ECO:0000256" key="1">
    <source>
        <dbReference type="SAM" id="MobiDB-lite"/>
    </source>
</evidence>
<evidence type="ECO:0000313" key="4">
    <source>
        <dbReference type="Proteomes" id="UP001595900"/>
    </source>
</evidence>
<feature type="transmembrane region" description="Helical" evidence="2">
    <location>
        <begin position="138"/>
        <end position="156"/>
    </location>
</feature>
<organism evidence="3 4">
    <name type="scientific">Gryllotalpicola reticulitermitis</name>
    <dbReference type="NCBI Taxonomy" id="1184153"/>
    <lineage>
        <taxon>Bacteria</taxon>
        <taxon>Bacillati</taxon>
        <taxon>Actinomycetota</taxon>
        <taxon>Actinomycetes</taxon>
        <taxon>Micrococcales</taxon>
        <taxon>Microbacteriaceae</taxon>
        <taxon>Gryllotalpicola</taxon>
    </lineage>
</organism>
<keyword evidence="2" id="KW-1133">Transmembrane helix</keyword>
<keyword evidence="2" id="KW-0472">Membrane</keyword>
<proteinExistence type="predicted"/>
<dbReference type="RefSeq" id="WP_390228395.1">
    <property type="nucleotide sequence ID" value="NZ_JBHSCN010000005.1"/>
</dbReference>
<evidence type="ECO:0000256" key="2">
    <source>
        <dbReference type="SAM" id="Phobius"/>
    </source>
</evidence>
<reference evidence="4" key="1">
    <citation type="journal article" date="2019" name="Int. J. Syst. Evol. Microbiol.">
        <title>The Global Catalogue of Microorganisms (GCM) 10K type strain sequencing project: providing services to taxonomists for standard genome sequencing and annotation.</title>
        <authorList>
            <consortium name="The Broad Institute Genomics Platform"/>
            <consortium name="The Broad Institute Genome Sequencing Center for Infectious Disease"/>
            <person name="Wu L."/>
            <person name="Ma J."/>
        </authorList>
    </citation>
    <scope>NUCLEOTIDE SEQUENCE [LARGE SCALE GENOMIC DNA]</scope>
    <source>
        <strain evidence="4">CGMCC 1.10363</strain>
    </source>
</reference>
<dbReference type="EMBL" id="JBHSCN010000005">
    <property type="protein sequence ID" value="MFC4243370.1"/>
    <property type="molecule type" value="Genomic_DNA"/>
</dbReference>
<name>A0ABV8Q4T6_9MICO</name>
<sequence>MLATSTLVLLPLADEIGMSRAALSSRELLNLSLGTAQRRTADTARRRLSQPILSSGHPPGMEPARAAEAVAADVAVARRFRARLSQRGLDAAARAIGGSLRSLLLELAHRRLQPRRGRDRLGGGSTGVLSSPIDKPLVAARLLIGAAVVVIVVAALDARRLWFGHGCPVLIRTALRRRPKALFRSGVAVDVLRA</sequence>
<comment type="caution">
    <text evidence="3">The sequence shown here is derived from an EMBL/GenBank/DDBJ whole genome shotgun (WGS) entry which is preliminary data.</text>
</comment>
<feature type="region of interest" description="Disordered" evidence="1">
    <location>
        <begin position="39"/>
        <end position="61"/>
    </location>
</feature>
<evidence type="ECO:0000313" key="3">
    <source>
        <dbReference type="EMBL" id="MFC4243370.1"/>
    </source>
</evidence>
<protein>
    <submittedName>
        <fullName evidence="3">Uncharacterized protein</fullName>
    </submittedName>
</protein>